<feature type="binding site" evidence="18">
    <location>
        <position position="369"/>
    </location>
    <ligand>
        <name>acetyl-CoA</name>
        <dbReference type="ChEBI" id="CHEBI:57288"/>
    </ligand>
</feature>
<dbReference type="GO" id="GO:0009252">
    <property type="term" value="P:peptidoglycan biosynthetic process"/>
    <property type="evidence" value="ECO:0007669"/>
    <property type="project" value="UniProtKB-UniRule"/>
</dbReference>
<name>A0A7Z7PPR4_9BACT</name>
<feature type="binding site" evidence="18">
    <location>
        <position position="70"/>
    </location>
    <ligand>
        <name>UDP-N-acetyl-alpha-D-glucosamine</name>
        <dbReference type="ChEBI" id="CHEBI:57705"/>
    </ligand>
</feature>
<dbReference type="Pfam" id="PF12804">
    <property type="entry name" value="NTP_transf_3"/>
    <property type="match status" value="1"/>
</dbReference>
<keyword evidence="10 18" id="KW-0133">Cell shape</keyword>
<reference evidence="20 21" key="1">
    <citation type="submission" date="2017-01" db="EMBL/GenBank/DDBJ databases">
        <authorList>
            <person name="Erauso G."/>
        </authorList>
    </citation>
    <scope>NUCLEOTIDE SEQUENCE [LARGE SCALE GENOMIC DNA]</scope>
    <source>
        <strain evidence="20">MESINF1</strain>
    </source>
</reference>
<comment type="catalytic activity">
    <reaction evidence="15 18">
        <text>alpha-D-glucosamine 1-phosphate + acetyl-CoA = N-acetyl-alpha-D-glucosamine 1-phosphate + CoA + H(+)</text>
        <dbReference type="Rhea" id="RHEA:13725"/>
        <dbReference type="ChEBI" id="CHEBI:15378"/>
        <dbReference type="ChEBI" id="CHEBI:57287"/>
        <dbReference type="ChEBI" id="CHEBI:57288"/>
        <dbReference type="ChEBI" id="CHEBI:57776"/>
        <dbReference type="ChEBI" id="CHEBI:58516"/>
        <dbReference type="EC" id="2.3.1.157"/>
    </reaction>
</comment>
<dbReference type="Gene3D" id="2.160.10.10">
    <property type="entry name" value="Hexapeptide repeat proteins"/>
    <property type="match status" value="1"/>
</dbReference>
<evidence type="ECO:0000256" key="14">
    <source>
        <dbReference type="ARBA" id="ARBA00023316"/>
    </source>
</evidence>
<keyword evidence="5 18" id="KW-0808">Transferase</keyword>
<comment type="pathway">
    <text evidence="18">Bacterial outer membrane biogenesis; LPS lipid A biosynthesis.</text>
</comment>
<dbReference type="HAMAP" id="MF_01631">
    <property type="entry name" value="GlmU"/>
    <property type="match status" value="1"/>
</dbReference>
<dbReference type="UniPathway" id="UPA00113">
    <property type="reaction ID" value="UER00532"/>
</dbReference>
<keyword evidence="6 18" id="KW-0548">Nucleotidyltransferase</keyword>
<comment type="catalytic activity">
    <reaction evidence="16 18">
        <text>N-acetyl-alpha-D-glucosamine 1-phosphate + UTP + H(+) = UDP-N-acetyl-alpha-D-glucosamine + diphosphate</text>
        <dbReference type="Rhea" id="RHEA:13509"/>
        <dbReference type="ChEBI" id="CHEBI:15378"/>
        <dbReference type="ChEBI" id="CHEBI:33019"/>
        <dbReference type="ChEBI" id="CHEBI:46398"/>
        <dbReference type="ChEBI" id="CHEBI:57705"/>
        <dbReference type="ChEBI" id="CHEBI:57776"/>
        <dbReference type="EC" id="2.7.7.23"/>
    </reaction>
</comment>
<evidence type="ECO:0000256" key="6">
    <source>
        <dbReference type="ARBA" id="ARBA00022695"/>
    </source>
</evidence>
<feature type="binding site" evidence="18">
    <location>
        <position position="217"/>
    </location>
    <ligand>
        <name>UDP-N-acetyl-alpha-D-glucosamine</name>
        <dbReference type="ChEBI" id="CHEBI:57705"/>
    </ligand>
</feature>
<keyword evidence="8 18" id="KW-0677">Repeat</keyword>
<dbReference type="AlphaFoldDB" id="A0A7Z7PPR4"/>
<dbReference type="InterPro" id="IPR005882">
    <property type="entry name" value="Bifunctional_GlmU"/>
</dbReference>
<dbReference type="Proteomes" id="UP000250796">
    <property type="component" value="Chromosome MESINF"/>
</dbReference>
<dbReference type="GO" id="GO:0000287">
    <property type="term" value="F:magnesium ion binding"/>
    <property type="evidence" value="ECO:0007669"/>
    <property type="project" value="UniProtKB-UniRule"/>
</dbReference>
<feature type="active site" description="Proton acceptor" evidence="18">
    <location>
        <position position="352"/>
    </location>
</feature>
<sequence length="447" mass="48816">MTGIVLAAGLGKRMRSNLPKAAHMIIDRPMVNWVISSLKEAGVDRVVVVTGYRAEIIESLLESDILTVRQNEQLGTGHAVMMAKDFLDDEDVVVVAGDEPLIKPSTLREMVRRRREADLDVLFLTMFPPDPSGYGRVVKRDGKVEIVEERDASEEIRNIKEVNTGIYAFRGSFISDSIGSLRSNNEQGEYYLTDTVGMAARADTMIIADAEEVLGINNRAQLAQVARIARKRINNALMEAGVTIVDPETTYIGPNVKIGIDSVIEPMTFIYGQTTIGQNCLIGPMSRIQDSKIADNVEIVRSEVLEADVREGARVGPYSRLRPGAVIMEQAHVGNFVELKKSILGKRSKANHLTYLGDTTIGEDANIGAGTITCNYDGKNKFKTSIGDRAFIGSNSSLVAPVEIGEGSVTAAGSVITDDVPPYSLALGRARQINKEGKYKKNREEKD</sequence>
<feature type="binding site" evidence="18">
    <location>
        <position position="412"/>
    </location>
    <ligand>
        <name>acetyl-CoA</name>
        <dbReference type="ChEBI" id="CHEBI:57288"/>
    </ligand>
</feature>
<feature type="binding site" evidence="18">
    <location>
        <position position="135"/>
    </location>
    <ligand>
        <name>UDP-N-acetyl-alpha-D-glucosamine</name>
        <dbReference type="ChEBI" id="CHEBI:57705"/>
    </ligand>
</feature>
<feature type="binding site" evidence="18">
    <location>
        <position position="322"/>
    </location>
    <ligand>
        <name>UDP-N-acetyl-alpha-D-glucosamine</name>
        <dbReference type="ChEBI" id="CHEBI:57705"/>
    </ligand>
</feature>
<feature type="binding site" evidence="18">
    <location>
        <begin position="6"/>
        <end position="9"/>
    </location>
    <ligand>
        <name>UDP-N-acetyl-alpha-D-glucosamine</name>
        <dbReference type="ChEBI" id="CHEBI:57705"/>
    </ligand>
</feature>
<evidence type="ECO:0000256" key="15">
    <source>
        <dbReference type="ARBA" id="ARBA00048247"/>
    </source>
</evidence>
<keyword evidence="21" id="KW-1185">Reference proteome</keyword>
<keyword evidence="14 18" id="KW-0961">Cell wall biogenesis/degradation</keyword>
<dbReference type="SUPFAM" id="SSF51161">
    <property type="entry name" value="Trimeric LpxA-like enzymes"/>
    <property type="match status" value="1"/>
</dbReference>
<evidence type="ECO:0000256" key="12">
    <source>
        <dbReference type="ARBA" id="ARBA00023268"/>
    </source>
</evidence>
<evidence type="ECO:0000256" key="5">
    <source>
        <dbReference type="ARBA" id="ARBA00022679"/>
    </source>
</evidence>
<dbReference type="RefSeq" id="WP_169698103.1">
    <property type="nucleotide sequence ID" value="NZ_LS974202.1"/>
</dbReference>
<feature type="region of interest" description="Pyrophosphorylase" evidence="18">
    <location>
        <begin position="1"/>
        <end position="219"/>
    </location>
</feature>
<keyword evidence="9 18" id="KW-0460">Magnesium</keyword>
<evidence type="ECO:0000256" key="8">
    <source>
        <dbReference type="ARBA" id="ARBA00022737"/>
    </source>
</evidence>
<feature type="binding site" evidence="18">
    <location>
        <position position="217"/>
    </location>
    <ligand>
        <name>Mg(2+)</name>
        <dbReference type="ChEBI" id="CHEBI:18420"/>
    </ligand>
</feature>
<comment type="pathway">
    <text evidence="18">Nucleotide-sugar biosynthesis; UDP-N-acetyl-alpha-D-glucosamine biosynthesis; UDP-N-acetyl-alpha-D-glucosamine from N-acetyl-alpha-D-glucosamine 1-phosphate: step 1/1.</text>
</comment>
<dbReference type="GO" id="GO:0006048">
    <property type="term" value="P:UDP-N-acetylglucosamine biosynthetic process"/>
    <property type="evidence" value="ECO:0007669"/>
    <property type="project" value="UniProtKB-UniPathway"/>
</dbReference>
<organism evidence="20 21">
    <name type="scientific">Mesotoga infera</name>
    <dbReference type="NCBI Taxonomy" id="1236046"/>
    <lineage>
        <taxon>Bacteria</taxon>
        <taxon>Thermotogati</taxon>
        <taxon>Thermotogota</taxon>
        <taxon>Thermotogae</taxon>
        <taxon>Kosmotogales</taxon>
        <taxon>Kosmotogaceae</taxon>
        <taxon>Mesotoga</taxon>
    </lineage>
</organism>
<dbReference type="GO" id="GO:0000902">
    <property type="term" value="P:cell morphogenesis"/>
    <property type="evidence" value="ECO:0007669"/>
    <property type="project" value="UniProtKB-UniRule"/>
</dbReference>
<keyword evidence="11 18" id="KW-0573">Peptidoglycan synthesis</keyword>
<dbReference type="GO" id="GO:0016020">
    <property type="term" value="C:membrane"/>
    <property type="evidence" value="ECO:0007669"/>
    <property type="project" value="GOC"/>
</dbReference>
<comment type="caution">
    <text evidence="18">Lacks conserved residue(s) required for the propagation of feature annotation.</text>
</comment>
<evidence type="ECO:0000256" key="1">
    <source>
        <dbReference type="ARBA" id="ARBA00004496"/>
    </source>
</evidence>
<dbReference type="CDD" id="cd02540">
    <property type="entry name" value="GT2_GlmU_N_bac"/>
    <property type="match status" value="1"/>
</dbReference>
<comment type="similarity">
    <text evidence="3 18">In the N-terminal section; belongs to the N-acetylglucosamine-1-phosphate uridyltransferase family.</text>
</comment>
<dbReference type="GO" id="GO:0008360">
    <property type="term" value="P:regulation of cell shape"/>
    <property type="evidence" value="ECO:0007669"/>
    <property type="project" value="UniProtKB-KW"/>
</dbReference>
<feature type="domain" description="MobA-like NTP transferase" evidence="19">
    <location>
        <begin position="3"/>
        <end position="123"/>
    </location>
</feature>
<feature type="binding site" evidence="18">
    <location>
        <position position="429"/>
    </location>
    <ligand>
        <name>acetyl-CoA</name>
        <dbReference type="ChEBI" id="CHEBI:57288"/>
    </ligand>
</feature>
<evidence type="ECO:0000256" key="17">
    <source>
        <dbReference type="ARBA" id="ARBA00049628"/>
    </source>
</evidence>
<dbReference type="GO" id="GO:0005737">
    <property type="term" value="C:cytoplasm"/>
    <property type="evidence" value="ECO:0007669"/>
    <property type="project" value="UniProtKB-SubCell"/>
</dbReference>
<dbReference type="InterPro" id="IPR029044">
    <property type="entry name" value="Nucleotide-diphossugar_trans"/>
</dbReference>
<dbReference type="KEGG" id="minf:MESINF_0206"/>
<dbReference type="EMBL" id="LS974202">
    <property type="protein sequence ID" value="SSC11655.1"/>
    <property type="molecule type" value="Genomic_DNA"/>
</dbReference>
<evidence type="ECO:0000256" key="3">
    <source>
        <dbReference type="ARBA" id="ARBA00007947"/>
    </source>
</evidence>
<evidence type="ECO:0000256" key="7">
    <source>
        <dbReference type="ARBA" id="ARBA00022723"/>
    </source>
</evidence>
<protein>
    <recommendedName>
        <fullName evidence="18">Bifunctional protein GlmU</fullName>
    </recommendedName>
    <domain>
        <recommendedName>
            <fullName evidence="18">UDP-N-acetylglucosamine pyrophosphorylase</fullName>
            <ecNumber evidence="18">2.7.7.23</ecNumber>
        </recommendedName>
        <alternativeName>
            <fullName evidence="18">N-acetylglucosamine-1-phosphate uridyltransferase</fullName>
        </alternativeName>
    </domain>
    <domain>
        <recommendedName>
            <fullName evidence="18">Glucosamine-1-phosphate N-acetyltransferase</fullName>
            <ecNumber evidence="18">2.3.1.157</ecNumber>
        </recommendedName>
    </domain>
</protein>
<keyword evidence="4 18" id="KW-0963">Cytoplasm</keyword>
<comment type="function">
    <text evidence="17 18">Catalyzes the last two sequential reactions in the de novo biosynthetic pathway for UDP-N-acetylglucosamine (UDP-GlcNAc). The C-terminal domain catalyzes the transfer of acetyl group from acetyl coenzyme A to glucosamine-1-phosphate (GlcN-1-P) to produce N-acetylglucosamine-1-phosphate (GlcNAc-1-P), which is converted into UDP-GlcNAc by the transfer of uridine 5-monophosphate (from uridine 5-triphosphate), a reaction catalyzed by the N-terminal domain.</text>
</comment>
<feature type="binding site" evidence="18">
    <location>
        <position position="340"/>
    </location>
    <ligand>
        <name>UDP-N-acetyl-alpha-D-glucosamine</name>
        <dbReference type="ChEBI" id="CHEBI:57705"/>
    </ligand>
</feature>
<dbReference type="InterPro" id="IPR025877">
    <property type="entry name" value="MobA-like_NTP_Trfase"/>
</dbReference>
<dbReference type="InterPro" id="IPR038009">
    <property type="entry name" value="GlmU_C_LbH"/>
</dbReference>
<feature type="binding site" evidence="18">
    <location>
        <position position="366"/>
    </location>
    <ligand>
        <name>UDP-N-acetyl-alpha-D-glucosamine</name>
        <dbReference type="ChEBI" id="CHEBI:57705"/>
    </ligand>
</feature>
<dbReference type="GO" id="GO:0019134">
    <property type="term" value="F:glucosamine-1-phosphate N-acetyltransferase activity"/>
    <property type="evidence" value="ECO:0007669"/>
    <property type="project" value="UniProtKB-UniRule"/>
</dbReference>
<comment type="cofactor">
    <cofactor evidence="18">
        <name>Mg(2+)</name>
        <dbReference type="ChEBI" id="CHEBI:18420"/>
    </cofactor>
    <text evidence="18">Binds 1 Mg(2+) ion per subunit.</text>
</comment>
<feature type="binding site" evidence="18">
    <location>
        <position position="148"/>
    </location>
    <ligand>
        <name>UDP-N-acetyl-alpha-D-glucosamine</name>
        <dbReference type="ChEBI" id="CHEBI:57705"/>
    </ligand>
</feature>
<evidence type="ECO:0000256" key="13">
    <source>
        <dbReference type="ARBA" id="ARBA00023315"/>
    </source>
</evidence>
<feature type="binding site" evidence="18">
    <location>
        <begin position="375"/>
        <end position="376"/>
    </location>
    <ligand>
        <name>acetyl-CoA</name>
        <dbReference type="ChEBI" id="CHEBI:57288"/>
    </ligand>
</feature>
<evidence type="ECO:0000259" key="19">
    <source>
        <dbReference type="Pfam" id="PF12804"/>
    </source>
</evidence>
<dbReference type="Pfam" id="PF14602">
    <property type="entry name" value="Hexapep_2"/>
    <property type="match status" value="1"/>
</dbReference>
<dbReference type="Gene3D" id="3.90.550.10">
    <property type="entry name" value="Spore Coat Polysaccharide Biosynthesis Protein SpsA, Chain A"/>
    <property type="match status" value="1"/>
</dbReference>
<evidence type="ECO:0000256" key="4">
    <source>
        <dbReference type="ARBA" id="ARBA00022490"/>
    </source>
</evidence>
<evidence type="ECO:0000256" key="10">
    <source>
        <dbReference type="ARBA" id="ARBA00022960"/>
    </source>
</evidence>
<keyword evidence="13 18" id="KW-0012">Acyltransferase</keyword>
<dbReference type="PANTHER" id="PTHR43584:SF3">
    <property type="entry name" value="BIFUNCTIONAL PROTEIN GLMU"/>
    <property type="match status" value="1"/>
</dbReference>
<dbReference type="GO" id="GO:0071555">
    <property type="term" value="P:cell wall organization"/>
    <property type="evidence" value="ECO:0007669"/>
    <property type="project" value="UniProtKB-KW"/>
</dbReference>
<comment type="subunit">
    <text evidence="18">Homotrimer.</text>
</comment>
<evidence type="ECO:0000256" key="11">
    <source>
        <dbReference type="ARBA" id="ARBA00022984"/>
    </source>
</evidence>
<comment type="pathway">
    <text evidence="18">Nucleotide-sugar biosynthesis; UDP-N-acetyl-alpha-D-glucosamine biosynthesis; N-acetyl-alpha-D-glucosamine 1-phosphate from alpha-D-glucosamine 6-phosphate (route II): step 2/2.</text>
</comment>
<comment type="subcellular location">
    <subcellularLocation>
        <location evidence="1 18">Cytoplasm</location>
    </subcellularLocation>
</comment>
<dbReference type="UniPathway" id="UPA00973"/>
<dbReference type="CDD" id="cd03353">
    <property type="entry name" value="LbH_GlmU_C"/>
    <property type="match status" value="1"/>
</dbReference>
<feature type="binding site" evidence="18">
    <location>
        <position position="355"/>
    </location>
    <ligand>
        <name>UDP-N-acetyl-alpha-D-glucosamine</name>
        <dbReference type="ChEBI" id="CHEBI:57705"/>
    </ligand>
</feature>
<feature type="region of interest" description="N-acetyltransferase" evidence="18">
    <location>
        <begin position="241"/>
        <end position="447"/>
    </location>
</feature>
<evidence type="ECO:0000256" key="18">
    <source>
        <dbReference type="HAMAP-Rule" id="MF_01631"/>
    </source>
</evidence>
<keyword evidence="7 18" id="KW-0479">Metal-binding</keyword>
<feature type="binding site" evidence="18">
    <location>
        <position position="98"/>
    </location>
    <ligand>
        <name>Mg(2+)</name>
        <dbReference type="ChEBI" id="CHEBI:18420"/>
    </ligand>
</feature>
<evidence type="ECO:0000256" key="2">
    <source>
        <dbReference type="ARBA" id="ARBA00007707"/>
    </source>
</evidence>
<dbReference type="NCBIfam" id="TIGR01173">
    <property type="entry name" value="glmU"/>
    <property type="match status" value="1"/>
</dbReference>
<dbReference type="GO" id="GO:0003977">
    <property type="term" value="F:UDP-N-acetylglucosamine diphosphorylase activity"/>
    <property type="evidence" value="ECO:0007669"/>
    <property type="project" value="UniProtKB-UniRule"/>
</dbReference>
<dbReference type="InterPro" id="IPR011004">
    <property type="entry name" value="Trimer_LpxA-like_sf"/>
</dbReference>
<keyword evidence="12 18" id="KW-0511">Multifunctional enzyme</keyword>
<dbReference type="InterPro" id="IPR001451">
    <property type="entry name" value="Hexapep"/>
</dbReference>
<accession>A0A7Z7PPR4</accession>
<evidence type="ECO:0000313" key="20">
    <source>
        <dbReference type="EMBL" id="SSC11655.1"/>
    </source>
</evidence>
<dbReference type="EC" id="2.7.7.23" evidence="18"/>
<feature type="binding site" evidence="18">
    <location>
        <begin position="75"/>
        <end position="76"/>
    </location>
    <ligand>
        <name>UDP-N-acetyl-alpha-D-glucosamine</name>
        <dbReference type="ChEBI" id="CHEBI:57705"/>
    </ligand>
</feature>
<dbReference type="InterPro" id="IPR050065">
    <property type="entry name" value="GlmU-like"/>
</dbReference>
<dbReference type="EC" id="2.3.1.157" evidence="18"/>
<evidence type="ECO:0000256" key="9">
    <source>
        <dbReference type="ARBA" id="ARBA00022842"/>
    </source>
</evidence>
<evidence type="ECO:0000256" key="16">
    <source>
        <dbReference type="ARBA" id="ARBA00048493"/>
    </source>
</evidence>
<feature type="binding site" evidence="18">
    <location>
        <position position="163"/>
    </location>
    <ligand>
        <name>UDP-N-acetyl-alpha-D-glucosamine</name>
        <dbReference type="ChEBI" id="CHEBI:57705"/>
    </ligand>
</feature>
<feature type="binding site" evidence="18">
    <location>
        <position position="20"/>
    </location>
    <ligand>
        <name>UDP-N-acetyl-alpha-D-glucosamine</name>
        <dbReference type="ChEBI" id="CHEBI:57705"/>
    </ligand>
</feature>
<dbReference type="GO" id="GO:0009245">
    <property type="term" value="P:lipid A biosynthetic process"/>
    <property type="evidence" value="ECO:0007669"/>
    <property type="project" value="UniProtKB-UniRule"/>
</dbReference>
<dbReference type="SUPFAM" id="SSF53448">
    <property type="entry name" value="Nucleotide-diphospho-sugar transferases"/>
    <property type="match status" value="1"/>
</dbReference>
<feature type="region of interest" description="Linker" evidence="18">
    <location>
        <begin position="220"/>
        <end position="240"/>
    </location>
</feature>
<gene>
    <name evidence="18 20" type="primary">glmU</name>
    <name evidence="20" type="ORF">MESINF_0206</name>
</gene>
<dbReference type="PANTHER" id="PTHR43584">
    <property type="entry name" value="NUCLEOTIDYL TRANSFERASE"/>
    <property type="match status" value="1"/>
</dbReference>
<feature type="binding site" evidence="18">
    <location>
        <position position="394"/>
    </location>
    <ligand>
        <name>acetyl-CoA</name>
        <dbReference type="ChEBI" id="CHEBI:57288"/>
    </ligand>
</feature>
<comment type="similarity">
    <text evidence="2 18">In the C-terminal section; belongs to the transferase hexapeptide repeat family.</text>
</comment>
<evidence type="ECO:0000313" key="21">
    <source>
        <dbReference type="Proteomes" id="UP000250796"/>
    </source>
</evidence>
<proteinExistence type="inferred from homology"/>